<dbReference type="InterPro" id="IPR041658">
    <property type="entry name" value="AAA_lid_11"/>
</dbReference>
<evidence type="ECO:0000259" key="1">
    <source>
        <dbReference type="Pfam" id="PF18198"/>
    </source>
</evidence>
<dbReference type="GO" id="GO:0051959">
    <property type="term" value="F:dynein light intermediate chain binding"/>
    <property type="evidence" value="ECO:0007669"/>
    <property type="project" value="InterPro"/>
</dbReference>
<dbReference type="GO" id="GO:0030286">
    <property type="term" value="C:dynein complex"/>
    <property type="evidence" value="ECO:0007669"/>
    <property type="project" value="InterPro"/>
</dbReference>
<dbReference type="AlphaFoldDB" id="A0A3Q0JN30"/>
<evidence type="ECO:0000313" key="2">
    <source>
        <dbReference type="Proteomes" id="UP000079169"/>
    </source>
</evidence>
<organism evidence="2 3">
    <name type="scientific">Diaphorina citri</name>
    <name type="common">Asian citrus psyllid</name>
    <dbReference type="NCBI Taxonomy" id="121845"/>
    <lineage>
        <taxon>Eukaryota</taxon>
        <taxon>Metazoa</taxon>
        <taxon>Ecdysozoa</taxon>
        <taxon>Arthropoda</taxon>
        <taxon>Hexapoda</taxon>
        <taxon>Insecta</taxon>
        <taxon>Pterygota</taxon>
        <taxon>Neoptera</taxon>
        <taxon>Paraneoptera</taxon>
        <taxon>Hemiptera</taxon>
        <taxon>Sternorrhyncha</taxon>
        <taxon>Psylloidea</taxon>
        <taxon>Psyllidae</taxon>
        <taxon>Diaphorininae</taxon>
        <taxon>Diaphorina</taxon>
    </lineage>
</organism>
<accession>A0A3Q0JN30</accession>
<name>A0A3Q0JN30_DIACI</name>
<dbReference type="RefSeq" id="XP_026688603.1">
    <property type="nucleotide sequence ID" value="XM_026832802.1"/>
</dbReference>
<dbReference type="GO" id="GO:0045505">
    <property type="term" value="F:dynein intermediate chain binding"/>
    <property type="evidence" value="ECO:0007669"/>
    <property type="project" value="InterPro"/>
</dbReference>
<dbReference type="InterPro" id="IPR026983">
    <property type="entry name" value="DHC"/>
</dbReference>
<dbReference type="InterPro" id="IPR042219">
    <property type="entry name" value="AAA_lid_11_sf"/>
</dbReference>
<dbReference type="STRING" id="121845.A0A3Q0JN30"/>
<evidence type="ECO:0000313" key="3">
    <source>
        <dbReference type="RefSeq" id="XP_026688603.1"/>
    </source>
</evidence>
<dbReference type="PaxDb" id="121845-A0A3Q0JN30"/>
<dbReference type="PANTHER" id="PTHR45703:SF22">
    <property type="entry name" value="DYNEIN CYTOPLASMIC 2 HEAVY CHAIN 1"/>
    <property type="match status" value="1"/>
</dbReference>
<gene>
    <name evidence="3" type="primary">LOC113473036</name>
</gene>
<dbReference type="Proteomes" id="UP000079169">
    <property type="component" value="Unplaced"/>
</dbReference>
<reference evidence="3" key="1">
    <citation type="submission" date="2025-08" db="UniProtKB">
        <authorList>
            <consortium name="RefSeq"/>
        </authorList>
    </citation>
    <scope>IDENTIFICATION</scope>
</reference>
<sequence length="155" mass="17318">MTRIKRNLQRTYASWSQTKLNSTDQGRALFTLAWFHALIQERRTYIPQGWAKFYEFNDSDLNAALNILNARLSQDGMGGVKWDYIHGLLGNAIYGGRIDNAQDMKVLSSYLQFYFSSNVAKTASTPLAPGVVLPSSTNLGVSFGKEPEDCLTLEA</sequence>
<protein>
    <submittedName>
        <fullName evidence="3">Cytoplasmic dynein 2 heavy chain 1-like</fullName>
    </submittedName>
</protein>
<dbReference type="GO" id="GO:0007018">
    <property type="term" value="P:microtubule-based movement"/>
    <property type="evidence" value="ECO:0007669"/>
    <property type="project" value="InterPro"/>
</dbReference>
<keyword evidence="2" id="KW-1185">Reference proteome</keyword>
<feature type="domain" description="Dynein heavy chain AAA lid" evidence="1">
    <location>
        <begin position="27"/>
        <end position="130"/>
    </location>
</feature>
<dbReference type="Gene3D" id="1.10.8.720">
    <property type="entry name" value="Region D6 of dynein motor"/>
    <property type="match status" value="1"/>
</dbReference>
<dbReference type="Pfam" id="PF18198">
    <property type="entry name" value="AAA_lid_11"/>
    <property type="match status" value="1"/>
</dbReference>
<proteinExistence type="predicted"/>
<dbReference type="PANTHER" id="PTHR45703">
    <property type="entry name" value="DYNEIN HEAVY CHAIN"/>
    <property type="match status" value="1"/>
</dbReference>
<dbReference type="KEGG" id="dci:113473036"/>
<dbReference type="GeneID" id="113473036"/>